<organism evidence="1 2">
    <name type="scientific">Romanomermis culicivorax</name>
    <name type="common">Nematode worm</name>
    <dbReference type="NCBI Taxonomy" id="13658"/>
    <lineage>
        <taxon>Eukaryota</taxon>
        <taxon>Metazoa</taxon>
        <taxon>Ecdysozoa</taxon>
        <taxon>Nematoda</taxon>
        <taxon>Enoplea</taxon>
        <taxon>Dorylaimia</taxon>
        <taxon>Mermithida</taxon>
        <taxon>Mermithoidea</taxon>
        <taxon>Mermithidae</taxon>
        <taxon>Romanomermis</taxon>
    </lineage>
</organism>
<accession>A0A915JSD1</accession>
<dbReference type="WBParaSite" id="nRc.2.0.1.t29151-RA">
    <property type="protein sequence ID" value="nRc.2.0.1.t29151-RA"/>
    <property type="gene ID" value="nRc.2.0.1.g29151"/>
</dbReference>
<proteinExistence type="predicted"/>
<name>A0A915JSD1_ROMCU</name>
<protein>
    <submittedName>
        <fullName evidence="2">Uncharacterized protein</fullName>
    </submittedName>
</protein>
<reference evidence="2" key="1">
    <citation type="submission" date="2022-11" db="UniProtKB">
        <authorList>
            <consortium name="WormBaseParasite"/>
        </authorList>
    </citation>
    <scope>IDENTIFICATION</scope>
</reference>
<evidence type="ECO:0000313" key="2">
    <source>
        <dbReference type="WBParaSite" id="nRc.2.0.1.t29151-RA"/>
    </source>
</evidence>
<keyword evidence="1" id="KW-1185">Reference proteome</keyword>
<dbReference type="Proteomes" id="UP000887565">
    <property type="component" value="Unplaced"/>
</dbReference>
<evidence type="ECO:0000313" key="1">
    <source>
        <dbReference type="Proteomes" id="UP000887565"/>
    </source>
</evidence>
<sequence length="10" mass="1260">MFTGKIRFFI</sequence>